<accession>A0A0C9WRH0</accession>
<protein>
    <submittedName>
        <fullName evidence="1">Uncharacterized protein</fullName>
    </submittedName>
</protein>
<dbReference type="AlphaFoldDB" id="A0A0C9WRH0"/>
<dbReference type="EMBL" id="KN839183">
    <property type="protein sequence ID" value="KIJ90458.1"/>
    <property type="molecule type" value="Genomic_DNA"/>
</dbReference>
<organism evidence="1 2">
    <name type="scientific">Laccaria amethystina LaAM-08-1</name>
    <dbReference type="NCBI Taxonomy" id="1095629"/>
    <lineage>
        <taxon>Eukaryota</taxon>
        <taxon>Fungi</taxon>
        <taxon>Dikarya</taxon>
        <taxon>Basidiomycota</taxon>
        <taxon>Agaricomycotina</taxon>
        <taxon>Agaricomycetes</taxon>
        <taxon>Agaricomycetidae</taxon>
        <taxon>Agaricales</taxon>
        <taxon>Agaricineae</taxon>
        <taxon>Hydnangiaceae</taxon>
        <taxon>Laccaria</taxon>
    </lineage>
</organism>
<dbReference type="HOGENOM" id="CLU_2740446_0_0_1"/>
<dbReference type="Proteomes" id="UP000054477">
    <property type="component" value="Unassembled WGS sequence"/>
</dbReference>
<name>A0A0C9WRH0_9AGAR</name>
<reference evidence="1 2" key="1">
    <citation type="submission" date="2014-04" db="EMBL/GenBank/DDBJ databases">
        <authorList>
            <consortium name="DOE Joint Genome Institute"/>
            <person name="Kuo A."/>
            <person name="Kohler A."/>
            <person name="Nagy L.G."/>
            <person name="Floudas D."/>
            <person name="Copeland A."/>
            <person name="Barry K.W."/>
            <person name="Cichocki N."/>
            <person name="Veneault-Fourrey C."/>
            <person name="LaButti K."/>
            <person name="Lindquist E.A."/>
            <person name="Lipzen A."/>
            <person name="Lundell T."/>
            <person name="Morin E."/>
            <person name="Murat C."/>
            <person name="Sun H."/>
            <person name="Tunlid A."/>
            <person name="Henrissat B."/>
            <person name="Grigoriev I.V."/>
            <person name="Hibbett D.S."/>
            <person name="Martin F."/>
            <person name="Nordberg H.P."/>
            <person name="Cantor M.N."/>
            <person name="Hua S.X."/>
        </authorList>
    </citation>
    <scope>NUCLEOTIDE SEQUENCE [LARGE SCALE GENOMIC DNA]</scope>
    <source>
        <strain evidence="1 2">LaAM-08-1</strain>
    </source>
</reference>
<reference evidence="2" key="2">
    <citation type="submission" date="2015-01" db="EMBL/GenBank/DDBJ databases">
        <title>Evolutionary Origins and Diversification of the Mycorrhizal Mutualists.</title>
        <authorList>
            <consortium name="DOE Joint Genome Institute"/>
            <consortium name="Mycorrhizal Genomics Consortium"/>
            <person name="Kohler A."/>
            <person name="Kuo A."/>
            <person name="Nagy L.G."/>
            <person name="Floudas D."/>
            <person name="Copeland A."/>
            <person name="Barry K.W."/>
            <person name="Cichocki N."/>
            <person name="Veneault-Fourrey C."/>
            <person name="LaButti K."/>
            <person name="Lindquist E.A."/>
            <person name="Lipzen A."/>
            <person name="Lundell T."/>
            <person name="Morin E."/>
            <person name="Murat C."/>
            <person name="Riley R."/>
            <person name="Ohm R."/>
            <person name="Sun H."/>
            <person name="Tunlid A."/>
            <person name="Henrissat B."/>
            <person name="Grigoriev I.V."/>
            <person name="Hibbett D.S."/>
            <person name="Martin F."/>
        </authorList>
    </citation>
    <scope>NUCLEOTIDE SEQUENCE [LARGE SCALE GENOMIC DNA]</scope>
    <source>
        <strain evidence="2">LaAM-08-1</strain>
    </source>
</reference>
<keyword evidence="2" id="KW-1185">Reference proteome</keyword>
<evidence type="ECO:0000313" key="1">
    <source>
        <dbReference type="EMBL" id="KIJ90458.1"/>
    </source>
</evidence>
<gene>
    <name evidence="1" type="ORF">K443DRAFT_15227</name>
</gene>
<sequence length="71" mass="8078">MRNLRVKIALLDEASWQANELAFMRSGSRQYTSWLKDDNEVAYITFNIHGLACLEVVVKVVMVDDLASSNM</sequence>
<proteinExistence type="predicted"/>
<evidence type="ECO:0000313" key="2">
    <source>
        <dbReference type="Proteomes" id="UP000054477"/>
    </source>
</evidence>